<dbReference type="eggNOG" id="COG2018">
    <property type="taxonomic scope" value="Bacteria"/>
</dbReference>
<dbReference type="Pfam" id="PF03259">
    <property type="entry name" value="Robl_LC7"/>
    <property type="match status" value="1"/>
</dbReference>
<dbReference type="STRING" id="526227.Mesil_1377"/>
<evidence type="ECO:0000313" key="2">
    <source>
        <dbReference type="EMBL" id="ADH63270.1"/>
    </source>
</evidence>
<dbReference type="Proteomes" id="UP000001916">
    <property type="component" value="Chromosome"/>
</dbReference>
<dbReference type="InterPro" id="IPR004942">
    <property type="entry name" value="Roadblock/LAMTOR2_dom"/>
</dbReference>
<dbReference type="Gene3D" id="3.30.450.30">
    <property type="entry name" value="Dynein light chain 2a, cytoplasmic"/>
    <property type="match status" value="1"/>
</dbReference>
<dbReference type="SUPFAM" id="SSF103196">
    <property type="entry name" value="Roadblock/LC7 domain"/>
    <property type="match status" value="1"/>
</dbReference>
<dbReference type="HOGENOM" id="CLU_170938_0_0_0"/>
<evidence type="ECO:0000259" key="1">
    <source>
        <dbReference type="SMART" id="SM00960"/>
    </source>
</evidence>
<evidence type="ECO:0000313" key="3">
    <source>
        <dbReference type="Proteomes" id="UP000001916"/>
    </source>
</evidence>
<organism evidence="2 3">
    <name type="scientific">Allomeiothermus silvanus (strain ATCC 700542 / DSM 9946 / NBRC 106475 / NCIMB 13440 / VI-R2)</name>
    <name type="common">Thermus silvanus</name>
    <dbReference type="NCBI Taxonomy" id="526227"/>
    <lineage>
        <taxon>Bacteria</taxon>
        <taxon>Thermotogati</taxon>
        <taxon>Deinococcota</taxon>
        <taxon>Deinococci</taxon>
        <taxon>Thermales</taxon>
        <taxon>Thermaceae</taxon>
        <taxon>Allomeiothermus</taxon>
    </lineage>
</organism>
<keyword evidence="3" id="KW-1185">Reference proteome</keyword>
<dbReference type="OrthoDB" id="32664at2"/>
<dbReference type="SMART" id="SM00960">
    <property type="entry name" value="Robl_LC7"/>
    <property type="match status" value="1"/>
</dbReference>
<accession>D7BEM7</accession>
<proteinExistence type="predicted"/>
<dbReference type="KEGG" id="msv:Mesil_1377"/>
<name>D7BEM7_ALLS1</name>
<dbReference type="EMBL" id="CP002042">
    <property type="protein sequence ID" value="ADH63270.1"/>
    <property type="molecule type" value="Genomic_DNA"/>
</dbReference>
<sequence length="110" mass="11826">MRFLDSLATLGVRRAVLTATDGLVIESVGSGTPSAELLAAELASLHRSMQRLAEGLGGRIRRFTLATEEREVLVVVVGEYCLGAVVERGGDRRAVGTELSRLASRLFEQL</sequence>
<reference evidence="2 3" key="1">
    <citation type="journal article" date="2010" name="Stand. Genomic Sci.">
        <title>Complete genome sequence of Meiothermus silvanus type strain (VI-R2).</title>
        <authorList>
            <person name="Sikorski J."/>
            <person name="Tindall B.J."/>
            <person name="Lowry S."/>
            <person name="Lucas S."/>
            <person name="Nolan M."/>
            <person name="Copeland A."/>
            <person name="Glavina Del Rio T."/>
            <person name="Tice H."/>
            <person name="Cheng J.F."/>
            <person name="Han C."/>
            <person name="Pitluck S."/>
            <person name="Liolios K."/>
            <person name="Ivanova N."/>
            <person name="Mavromatis K."/>
            <person name="Mikhailova N."/>
            <person name="Pati A."/>
            <person name="Goodwin L."/>
            <person name="Chen A."/>
            <person name="Palaniappan K."/>
            <person name="Land M."/>
            <person name="Hauser L."/>
            <person name="Chang Y.J."/>
            <person name="Jeffries C.D."/>
            <person name="Rohde M."/>
            <person name="Goker M."/>
            <person name="Woyke T."/>
            <person name="Bristow J."/>
            <person name="Eisen J.A."/>
            <person name="Markowitz V."/>
            <person name="Hugenholtz P."/>
            <person name="Kyrpides N.C."/>
            <person name="Klenk H.P."/>
            <person name="Lapidus A."/>
        </authorList>
    </citation>
    <scope>NUCLEOTIDE SEQUENCE [LARGE SCALE GENOMIC DNA]</scope>
    <source>
        <strain evidence="3">ATCC 700542 / DSM 9946 / VI-R2</strain>
    </source>
</reference>
<dbReference type="AlphaFoldDB" id="D7BEM7"/>
<feature type="domain" description="Roadblock/LAMTOR2" evidence="1">
    <location>
        <begin position="1"/>
        <end position="86"/>
    </location>
</feature>
<dbReference type="RefSeq" id="WP_013157839.1">
    <property type="nucleotide sequence ID" value="NC_014212.1"/>
</dbReference>
<protein>
    <submittedName>
        <fullName evidence="2">Roadblock/LC7 family protein</fullName>
    </submittedName>
</protein>
<gene>
    <name evidence="2" type="ordered locus">Mesil_1377</name>
</gene>